<dbReference type="EMBL" id="OB809963">
    <property type="protein sequence ID" value="CAD7436123.1"/>
    <property type="molecule type" value="Genomic_DNA"/>
</dbReference>
<name>A0A7R9ELB5_9NEOP</name>
<dbReference type="AlphaFoldDB" id="A0A7R9ELB5"/>
<accession>A0A7R9ELB5</accession>
<organism evidence="1">
    <name type="scientific">Timema monikensis</name>
    <dbReference type="NCBI Taxonomy" id="170555"/>
    <lineage>
        <taxon>Eukaryota</taxon>
        <taxon>Metazoa</taxon>
        <taxon>Ecdysozoa</taxon>
        <taxon>Arthropoda</taxon>
        <taxon>Hexapoda</taxon>
        <taxon>Insecta</taxon>
        <taxon>Pterygota</taxon>
        <taxon>Neoptera</taxon>
        <taxon>Polyneoptera</taxon>
        <taxon>Phasmatodea</taxon>
        <taxon>Timematodea</taxon>
        <taxon>Timematoidea</taxon>
        <taxon>Timematidae</taxon>
        <taxon>Timema</taxon>
    </lineage>
</organism>
<evidence type="ECO:0000313" key="1">
    <source>
        <dbReference type="EMBL" id="CAD7436123.1"/>
    </source>
</evidence>
<gene>
    <name evidence="1" type="ORF">TMSB3V08_LOCUS12769</name>
</gene>
<reference evidence="1" key="1">
    <citation type="submission" date="2020-11" db="EMBL/GenBank/DDBJ databases">
        <authorList>
            <person name="Tran Van P."/>
        </authorList>
    </citation>
    <scope>NUCLEOTIDE SEQUENCE</scope>
</reference>
<protein>
    <submittedName>
        <fullName evidence="1">Uncharacterized protein</fullName>
    </submittedName>
</protein>
<sequence>MTSRYSGWTVPLFTIV</sequence>
<proteinExistence type="predicted"/>